<protein>
    <submittedName>
        <fullName evidence="3">Adenylate cyclase</fullName>
    </submittedName>
</protein>
<dbReference type="InterPro" id="IPR001054">
    <property type="entry name" value="A/G_cyclase"/>
</dbReference>
<feature type="transmembrane region" description="Helical" evidence="1">
    <location>
        <begin position="59"/>
        <end position="78"/>
    </location>
</feature>
<proteinExistence type="predicted"/>
<dbReference type="Gene3D" id="3.30.70.1230">
    <property type="entry name" value="Nucleotide cyclase"/>
    <property type="match status" value="1"/>
</dbReference>
<evidence type="ECO:0000259" key="2">
    <source>
        <dbReference type="PROSITE" id="PS50125"/>
    </source>
</evidence>
<keyword evidence="1" id="KW-0812">Transmembrane</keyword>
<dbReference type="PROSITE" id="PS50125">
    <property type="entry name" value="GUANYLATE_CYCLASE_2"/>
    <property type="match status" value="1"/>
</dbReference>
<gene>
    <name evidence="3" type="ORF">ATK78_0963</name>
</gene>
<feature type="transmembrane region" description="Helical" evidence="1">
    <location>
        <begin position="30"/>
        <end position="53"/>
    </location>
</feature>
<organism evidence="3 4">
    <name type="scientific">Pedobacter metabolipauper</name>
    <dbReference type="NCBI Taxonomy" id="425513"/>
    <lineage>
        <taxon>Bacteria</taxon>
        <taxon>Pseudomonadati</taxon>
        <taxon>Bacteroidota</taxon>
        <taxon>Sphingobacteriia</taxon>
        <taxon>Sphingobacteriales</taxon>
        <taxon>Sphingobacteriaceae</taxon>
        <taxon>Pedobacter</taxon>
    </lineage>
</organism>
<dbReference type="EMBL" id="SNYC01000003">
    <property type="protein sequence ID" value="TDQ11833.1"/>
    <property type="molecule type" value="Genomic_DNA"/>
</dbReference>
<comment type="caution">
    <text evidence="3">The sequence shown here is derived from an EMBL/GenBank/DDBJ whole genome shotgun (WGS) entry which is preliminary data.</text>
</comment>
<feature type="transmembrane region" description="Helical" evidence="1">
    <location>
        <begin position="99"/>
        <end position="122"/>
    </location>
</feature>
<keyword evidence="1" id="KW-0472">Membrane</keyword>
<dbReference type="GO" id="GO:0009190">
    <property type="term" value="P:cyclic nucleotide biosynthetic process"/>
    <property type="evidence" value="ECO:0007669"/>
    <property type="project" value="InterPro"/>
</dbReference>
<evidence type="ECO:0000256" key="1">
    <source>
        <dbReference type="SAM" id="Phobius"/>
    </source>
</evidence>
<dbReference type="OrthoDB" id="9768499at2"/>
<keyword evidence="4" id="KW-1185">Reference proteome</keyword>
<dbReference type="GO" id="GO:0004016">
    <property type="term" value="F:adenylate cyclase activity"/>
    <property type="evidence" value="ECO:0007669"/>
    <property type="project" value="UniProtKB-ARBA"/>
</dbReference>
<dbReference type="InterPro" id="IPR050697">
    <property type="entry name" value="Adenylyl/Guanylyl_Cyclase_3/4"/>
</dbReference>
<feature type="domain" description="Guanylate cyclase" evidence="2">
    <location>
        <begin position="193"/>
        <end position="322"/>
    </location>
</feature>
<sequence length="375" mass="42990">MAKGFNYTKQARRFSAKYPMLSFTTIQINFWVWANIIFVLIVYFSMLAIAQYLTILLKFEIWEILTISIILGAIYGFFQGTADYYVENKLIEKGNLGRYLVFKLTFSTLFSFLFFGVYYVILTNTWIPLSGLNKKLVLDQGTLKYFFIVYLIYYFIMNVLLIFINQVNKKYGPGVLLPLLLGKYSTPVEEERIFLFMDLKSSTSLAESMGHVKYSNFIRDAFLDINHMLGPYYAEVYQYVGDEIVISWPMEHSIADHAAIEFFFACENKFQTRTDHYISKYGSVPSFKAGLHSGLVTAVEIGNIKREIAYHGDILNTAARIQSLCNHYGKKLLASAYFVNGLSQTSSFQIEHLGMVNLKGKSQDTEIVGIDLISN</sequence>
<dbReference type="InterPro" id="IPR029787">
    <property type="entry name" value="Nucleotide_cyclase"/>
</dbReference>
<feature type="transmembrane region" description="Helical" evidence="1">
    <location>
        <begin position="142"/>
        <end position="164"/>
    </location>
</feature>
<dbReference type="Proteomes" id="UP000295620">
    <property type="component" value="Unassembled WGS sequence"/>
</dbReference>
<evidence type="ECO:0000313" key="3">
    <source>
        <dbReference type="EMBL" id="TDQ11833.1"/>
    </source>
</evidence>
<reference evidence="3 4" key="1">
    <citation type="submission" date="2019-03" db="EMBL/GenBank/DDBJ databases">
        <title>Genomic Encyclopedia of Archaeal and Bacterial Type Strains, Phase II (KMG-II): from individual species to whole genera.</title>
        <authorList>
            <person name="Goeker M."/>
        </authorList>
    </citation>
    <scope>NUCLEOTIDE SEQUENCE [LARGE SCALE GENOMIC DNA]</scope>
    <source>
        <strain evidence="3 4">DSM 19035</strain>
    </source>
</reference>
<dbReference type="PANTHER" id="PTHR43081:SF1">
    <property type="entry name" value="ADENYLATE CYCLASE, TERMINAL-DIFFERENTIATION SPECIFIC"/>
    <property type="match status" value="1"/>
</dbReference>
<dbReference type="Pfam" id="PF00211">
    <property type="entry name" value="Guanylate_cyc"/>
    <property type="match status" value="1"/>
</dbReference>
<dbReference type="SUPFAM" id="SSF55073">
    <property type="entry name" value="Nucleotide cyclase"/>
    <property type="match status" value="1"/>
</dbReference>
<dbReference type="PANTHER" id="PTHR43081">
    <property type="entry name" value="ADENYLATE CYCLASE, TERMINAL-DIFFERENTIATION SPECIFIC-RELATED"/>
    <property type="match status" value="1"/>
</dbReference>
<accession>A0A4V3D1M7</accession>
<evidence type="ECO:0000313" key="4">
    <source>
        <dbReference type="Proteomes" id="UP000295620"/>
    </source>
</evidence>
<dbReference type="CDD" id="cd07302">
    <property type="entry name" value="CHD"/>
    <property type="match status" value="1"/>
</dbReference>
<keyword evidence="1" id="KW-1133">Transmembrane helix</keyword>
<dbReference type="RefSeq" id="WP_133574874.1">
    <property type="nucleotide sequence ID" value="NZ_SNYC01000003.1"/>
</dbReference>
<dbReference type="AlphaFoldDB" id="A0A4V3D1M7"/>
<dbReference type="GO" id="GO:0035556">
    <property type="term" value="P:intracellular signal transduction"/>
    <property type="evidence" value="ECO:0007669"/>
    <property type="project" value="InterPro"/>
</dbReference>
<name>A0A4V3D1M7_9SPHI</name>